<evidence type="ECO:0000313" key="2">
    <source>
        <dbReference type="Proteomes" id="UP001237917"/>
    </source>
</evidence>
<dbReference type="AlphaFoldDB" id="A0AAW6YNW5"/>
<dbReference type="InterPro" id="IPR013785">
    <property type="entry name" value="Aldolase_TIM"/>
</dbReference>
<feature type="non-terminal residue" evidence="1">
    <location>
        <position position="1"/>
    </location>
</feature>
<gene>
    <name evidence="1" type="ORF">QP487_13590</name>
</gene>
<comment type="caution">
    <text evidence="1">The sequence shown here is derived from an EMBL/GenBank/DDBJ whole genome shotgun (WGS) entry which is preliminary data.</text>
</comment>
<evidence type="ECO:0000313" key="1">
    <source>
        <dbReference type="EMBL" id="MDK7294443.1"/>
    </source>
</evidence>
<sequence length="77" mass="8643">EATGHPVRVLRNRLTKEYLRVERIEAGKENPDWERLEALGRGALRRAVVEGDTQNSSLMAGQIAGLINKEESCQEIL</sequence>
<dbReference type="EMBL" id="JASOPU010000555">
    <property type="protein sequence ID" value="MDK7294443.1"/>
    <property type="molecule type" value="Genomic_DNA"/>
</dbReference>
<protein>
    <submittedName>
        <fullName evidence="1">Enoyl-[acyl-carrier-protein] reductase FabK</fullName>
    </submittedName>
</protein>
<name>A0AAW6YNW5_9STRE</name>
<dbReference type="Proteomes" id="UP001237917">
    <property type="component" value="Unassembled WGS sequence"/>
</dbReference>
<proteinExistence type="predicted"/>
<reference evidence="1" key="1">
    <citation type="submission" date="2023-05" db="EMBL/GenBank/DDBJ databases">
        <title>Cataloging the Phylogenetic Diversity of Human Bladder Bacteria.</title>
        <authorList>
            <person name="Du J."/>
        </authorList>
    </citation>
    <scope>NUCLEOTIDE SEQUENCE</scope>
    <source>
        <strain evidence="1">UMB0765</strain>
    </source>
</reference>
<dbReference type="Gene3D" id="3.20.20.70">
    <property type="entry name" value="Aldolase class I"/>
    <property type="match status" value="1"/>
</dbReference>
<accession>A0AAW6YNW5</accession>
<feature type="non-terminal residue" evidence="1">
    <location>
        <position position="77"/>
    </location>
</feature>
<organism evidence="1 2">
    <name type="scientific">Streptococcus pasteurianus</name>
    <dbReference type="NCBI Taxonomy" id="197614"/>
    <lineage>
        <taxon>Bacteria</taxon>
        <taxon>Bacillati</taxon>
        <taxon>Bacillota</taxon>
        <taxon>Bacilli</taxon>
        <taxon>Lactobacillales</taxon>
        <taxon>Streptococcaceae</taxon>
        <taxon>Streptococcus</taxon>
    </lineage>
</organism>